<evidence type="ECO:0000313" key="2">
    <source>
        <dbReference type="Proteomes" id="UP000308600"/>
    </source>
</evidence>
<keyword evidence="2" id="KW-1185">Reference proteome</keyword>
<proteinExistence type="predicted"/>
<accession>A0ACD3A9B6</accession>
<dbReference type="Proteomes" id="UP000308600">
    <property type="component" value="Unassembled WGS sequence"/>
</dbReference>
<sequence>MGGSGFIPPVSLLAVTLDELQSSFWRTFSTPKKSPSATLLCIFAEPEQGSPLPSTATKLPTVVPFKDNDTVSICSSIRPLDNQKVSESNMLSPGDSPAVTSSMTEGCVHPQSSVEEPAASEPARQPPQEPEQPVIQIQPLPVEPEQPRIFDSISTPTFPSAPQKIQTFLCRPRPLEHHHSQNILRRFNSSHHITTSRHTKFFTSRFYICRSTCPTIPYTRAVVKHSTGPSTCNNNIFEQVYPRNTVVREVEGLPRAYRSRNAYIKVTLDGLLLPIHQLLRLRTLLNSVRQPIQTLQHPHPLLNPPIPTLRVLLVENPQLHGKPVEPPTAASNVHSDPEIKNISLAISSSEGGPSSMQAGSSQHQGYGWYSPWAGRVGPGQGAGVTAEPTITPTASIDPSMVALTQEGLNPVALTIETNRSGWAFSSRALVVKSIAPKGGVPRGENGMETTNKDSSVPITRVVVFLMLAASYSSISISCLLSMHKFNLTIEAVLRSK</sequence>
<organism evidence="1 2">
    <name type="scientific">Pluteus cervinus</name>
    <dbReference type="NCBI Taxonomy" id="181527"/>
    <lineage>
        <taxon>Eukaryota</taxon>
        <taxon>Fungi</taxon>
        <taxon>Dikarya</taxon>
        <taxon>Basidiomycota</taxon>
        <taxon>Agaricomycotina</taxon>
        <taxon>Agaricomycetes</taxon>
        <taxon>Agaricomycetidae</taxon>
        <taxon>Agaricales</taxon>
        <taxon>Pluteineae</taxon>
        <taxon>Pluteaceae</taxon>
        <taxon>Pluteus</taxon>
    </lineage>
</organism>
<reference evidence="1 2" key="1">
    <citation type="journal article" date="2019" name="Nat. Ecol. Evol.">
        <title>Megaphylogeny resolves global patterns of mushroom evolution.</title>
        <authorList>
            <person name="Varga T."/>
            <person name="Krizsan K."/>
            <person name="Foldi C."/>
            <person name="Dima B."/>
            <person name="Sanchez-Garcia M."/>
            <person name="Sanchez-Ramirez S."/>
            <person name="Szollosi G.J."/>
            <person name="Szarkandi J.G."/>
            <person name="Papp V."/>
            <person name="Albert L."/>
            <person name="Andreopoulos W."/>
            <person name="Angelini C."/>
            <person name="Antonin V."/>
            <person name="Barry K.W."/>
            <person name="Bougher N.L."/>
            <person name="Buchanan P."/>
            <person name="Buyck B."/>
            <person name="Bense V."/>
            <person name="Catcheside P."/>
            <person name="Chovatia M."/>
            <person name="Cooper J."/>
            <person name="Damon W."/>
            <person name="Desjardin D."/>
            <person name="Finy P."/>
            <person name="Geml J."/>
            <person name="Haridas S."/>
            <person name="Hughes K."/>
            <person name="Justo A."/>
            <person name="Karasinski D."/>
            <person name="Kautmanova I."/>
            <person name="Kiss B."/>
            <person name="Kocsube S."/>
            <person name="Kotiranta H."/>
            <person name="LaButti K.M."/>
            <person name="Lechner B.E."/>
            <person name="Liimatainen K."/>
            <person name="Lipzen A."/>
            <person name="Lukacs Z."/>
            <person name="Mihaltcheva S."/>
            <person name="Morgado L.N."/>
            <person name="Niskanen T."/>
            <person name="Noordeloos M.E."/>
            <person name="Ohm R.A."/>
            <person name="Ortiz-Santana B."/>
            <person name="Ovrebo C."/>
            <person name="Racz N."/>
            <person name="Riley R."/>
            <person name="Savchenko A."/>
            <person name="Shiryaev A."/>
            <person name="Soop K."/>
            <person name="Spirin V."/>
            <person name="Szebenyi C."/>
            <person name="Tomsovsky M."/>
            <person name="Tulloss R.E."/>
            <person name="Uehling J."/>
            <person name="Grigoriev I.V."/>
            <person name="Vagvolgyi C."/>
            <person name="Papp T."/>
            <person name="Martin F.M."/>
            <person name="Miettinen O."/>
            <person name="Hibbett D.S."/>
            <person name="Nagy L.G."/>
        </authorList>
    </citation>
    <scope>NUCLEOTIDE SEQUENCE [LARGE SCALE GENOMIC DNA]</scope>
    <source>
        <strain evidence="1 2">NL-1719</strain>
    </source>
</reference>
<name>A0ACD3A9B6_9AGAR</name>
<gene>
    <name evidence="1" type="ORF">BDN72DRAFT_882632</name>
</gene>
<evidence type="ECO:0000313" key="1">
    <source>
        <dbReference type="EMBL" id="TFK62453.1"/>
    </source>
</evidence>
<protein>
    <submittedName>
        <fullName evidence="1">Uncharacterized protein</fullName>
    </submittedName>
</protein>
<dbReference type="EMBL" id="ML208580">
    <property type="protein sequence ID" value="TFK62453.1"/>
    <property type="molecule type" value="Genomic_DNA"/>
</dbReference>